<reference evidence="3 4" key="1">
    <citation type="journal article" date="2009" name="Stand. Genomic Sci.">
        <title>Complete genome sequence of Stackebrandtia nassauensis type strain (LLR-40K-21).</title>
        <authorList>
            <person name="Munk C."/>
            <person name="Lapidus A."/>
            <person name="Copeland A."/>
            <person name="Jando M."/>
            <person name="Mayilraj S."/>
            <person name="Glavina Del Rio T."/>
            <person name="Nolan M."/>
            <person name="Chen F."/>
            <person name="Lucas S."/>
            <person name="Tice H."/>
            <person name="Cheng J.F."/>
            <person name="Han C."/>
            <person name="Detter J.C."/>
            <person name="Bruce D."/>
            <person name="Goodwin L."/>
            <person name="Chain P."/>
            <person name="Pitluck S."/>
            <person name="Goker M."/>
            <person name="Ovchinikova G."/>
            <person name="Pati A."/>
            <person name="Ivanova N."/>
            <person name="Mavromatis K."/>
            <person name="Chen A."/>
            <person name="Palaniappan K."/>
            <person name="Land M."/>
            <person name="Hauser L."/>
            <person name="Chang Y.J."/>
            <person name="Jeffries C.D."/>
            <person name="Bristow J."/>
            <person name="Eisen J.A."/>
            <person name="Markowitz V."/>
            <person name="Hugenholtz P."/>
            <person name="Kyrpides N.C."/>
            <person name="Klenk H.P."/>
        </authorList>
    </citation>
    <scope>NUCLEOTIDE SEQUENCE [LARGE SCALE GENOMIC DNA]</scope>
    <source>
        <strain evidence="4">DSM 44728 / CIP 108903 / NRRL B-16338 / NBRC 102104 / LLR-40K-21</strain>
    </source>
</reference>
<dbReference type="PANTHER" id="PTHR19328">
    <property type="entry name" value="HEDGEHOG-INTERACTING PROTEIN"/>
    <property type="match status" value="1"/>
</dbReference>
<evidence type="ECO:0000313" key="4">
    <source>
        <dbReference type="Proteomes" id="UP000000844"/>
    </source>
</evidence>
<keyword evidence="4" id="KW-1185">Reference proteome</keyword>
<dbReference type="InterPro" id="IPR012938">
    <property type="entry name" value="Glc/Sorbosone_DH"/>
</dbReference>
<dbReference type="OrthoDB" id="9770043at2"/>
<protein>
    <submittedName>
        <fullName evidence="3">Glucose sorbosone dehydrogenase</fullName>
    </submittedName>
</protein>
<feature type="domain" description="Glucose/Sorbosone dehydrogenase" evidence="2">
    <location>
        <begin position="56"/>
        <end position="343"/>
    </location>
</feature>
<evidence type="ECO:0000313" key="3">
    <source>
        <dbReference type="EMBL" id="ADD42442.1"/>
    </source>
</evidence>
<keyword evidence="1" id="KW-0732">Signal</keyword>
<feature type="chain" id="PRO_5003048306" evidence="1">
    <location>
        <begin position="30"/>
        <end position="357"/>
    </location>
</feature>
<name>D3Q868_STANL</name>
<sequence>MNRRTILSLTVAVATVGIAATGGIAVAHAETEPDAKTGVESEFDFSKPEVMAEGLKVTWGMAYLPNGEVLFTQREKAEIYRMKPGHKPKLVTKIKECTPGSSLEAGLTGIAVSPDYKDDGEIFIYYTAADGNRIASLSLKDPEPESIVTGIPTGTMHDGGRLRFGPDDMLYATTGDTGKGELAQDPDSLAGKILRMEPDGDVPDDNPFEDSLVYSLGHRNVQGLDFDSHGQPYASELGLDTADEVNKIEAGGNYGWPKYEGPGGDPDYIDPIATWTPAEASPAGMAIADETLYVGALRGQRLWMVSQDGETQDALVGDEGYGRLRAVEYGPDGYLWVATSDREQPNGDMIVRFPPKK</sequence>
<accession>D3Q868</accession>
<evidence type="ECO:0000256" key="1">
    <source>
        <dbReference type="SAM" id="SignalP"/>
    </source>
</evidence>
<dbReference type="HOGENOM" id="CLU_012253_0_0_11"/>
<dbReference type="KEGG" id="sna:Snas_2766"/>
<proteinExistence type="predicted"/>
<evidence type="ECO:0000259" key="2">
    <source>
        <dbReference type="Pfam" id="PF07995"/>
    </source>
</evidence>
<dbReference type="Proteomes" id="UP000000844">
    <property type="component" value="Chromosome"/>
</dbReference>
<dbReference type="PANTHER" id="PTHR19328:SF13">
    <property type="entry name" value="HIPL1 PROTEIN"/>
    <property type="match status" value="1"/>
</dbReference>
<dbReference type="EMBL" id="CP001778">
    <property type="protein sequence ID" value="ADD42442.1"/>
    <property type="molecule type" value="Genomic_DNA"/>
</dbReference>
<organism evidence="3 4">
    <name type="scientific">Stackebrandtia nassauensis (strain DSM 44728 / CIP 108903 / NRRL B-16338 / NBRC 102104 / LLR-40K-21)</name>
    <dbReference type="NCBI Taxonomy" id="446470"/>
    <lineage>
        <taxon>Bacteria</taxon>
        <taxon>Bacillati</taxon>
        <taxon>Actinomycetota</taxon>
        <taxon>Actinomycetes</taxon>
        <taxon>Glycomycetales</taxon>
        <taxon>Glycomycetaceae</taxon>
        <taxon>Stackebrandtia</taxon>
    </lineage>
</organism>
<gene>
    <name evidence="3" type="ordered locus">Snas_2766</name>
</gene>
<feature type="signal peptide" evidence="1">
    <location>
        <begin position="1"/>
        <end position="29"/>
    </location>
</feature>
<dbReference type="InterPro" id="IPR011041">
    <property type="entry name" value="Quinoprot_gluc/sorb_DH_b-prop"/>
</dbReference>
<dbReference type="Pfam" id="PF07995">
    <property type="entry name" value="GSDH"/>
    <property type="match status" value="1"/>
</dbReference>
<dbReference type="RefSeq" id="WP_013018013.1">
    <property type="nucleotide sequence ID" value="NC_013947.1"/>
</dbReference>
<dbReference type="Gene3D" id="2.120.10.30">
    <property type="entry name" value="TolB, C-terminal domain"/>
    <property type="match status" value="1"/>
</dbReference>
<dbReference type="AlphaFoldDB" id="D3Q868"/>
<dbReference type="eggNOG" id="COG2133">
    <property type="taxonomic scope" value="Bacteria"/>
</dbReference>
<dbReference type="InterPro" id="IPR011042">
    <property type="entry name" value="6-blade_b-propeller_TolB-like"/>
</dbReference>
<dbReference type="SUPFAM" id="SSF50952">
    <property type="entry name" value="Soluble quinoprotein glucose dehydrogenase"/>
    <property type="match status" value="1"/>
</dbReference>